<reference evidence="2 3" key="1">
    <citation type="submission" date="2019-12" db="EMBL/GenBank/DDBJ databases">
        <authorList>
            <person name="Xu J."/>
        </authorList>
    </citation>
    <scope>NUCLEOTIDE SEQUENCE [LARGE SCALE GENOMIC DNA]</scope>
    <source>
        <strain evidence="2 3">HX-5-24</strain>
    </source>
</reference>
<keyword evidence="3" id="KW-1185">Reference proteome</keyword>
<dbReference type="GO" id="GO:0016787">
    <property type="term" value="F:hydrolase activity"/>
    <property type="evidence" value="ECO:0007669"/>
    <property type="project" value="UniProtKB-KW"/>
</dbReference>
<dbReference type="Gene3D" id="3.40.50.1820">
    <property type="entry name" value="alpha/beta hydrolase"/>
    <property type="match status" value="1"/>
</dbReference>
<protein>
    <submittedName>
        <fullName evidence="2">Alpha/beta fold hydrolase</fullName>
    </submittedName>
</protein>
<organism evidence="2 3">
    <name type="scientific">Noviluteimonas gilva</name>
    <dbReference type="NCBI Taxonomy" id="2682097"/>
    <lineage>
        <taxon>Bacteria</taxon>
        <taxon>Pseudomonadati</taxon>
        <taxon>Pseudomonadota</taxon>
        <taxon>Gammaproteobacteria</taxon>
        <taxon>Lysobacterales</taxon>
        <taxon>Lysobacteraceae</taxon>
        <taxon>Noviluteimonas</taxon>
    </lineage>
</organism>
<dbReference type="SUPFAM" id="SSF53474">
    <property type="entry name" value="alpha/beta-Hydrolases"/>
    <property type="match status" value="1"/>
</dbReference>
<keyword evidence="2" id="KW-0378">Hydrolase</keyword>
<accession>A0A7C9M5A1</accession>
<evidence type="ECO:0000313" key="2">
    <source>
        <dbReference type="EMBL" id="MUV15282.1"/>
    </source>
</evidence>
<evidence type="ECO:0000259" key="1">
    <source>
        <dbReference type="Pfam" id="PF12697"/>
    </source>
</evidence>
<gene>
    <name evidence="2" type="ORF">GN331_13835</name>
</gene>
<feature type="domain" description="AB hydrolase-1" evidence="1">
    <location>
        <begin position="281"/>
        <end position="549"/>
    </location>
</feature>
<comment type="caution">
    <text evidence="2">The sequence shown here is derived from an EMBL/GenBank/DDBJ whole genome shotgun (WGS) entry which is preliminary data.</text>
</comment>
<sequence length="572" mass="61676">MCDPAHRLPLRFSPVLSPGPGSDVTLRRAWLVAAAIAITGCATPSASRSADDAMQSARDAAARAERLAGRRQSMNAWLRCAGDAWRAMASDAPEATQLSTRCTDEVLARAFAQRAHGWKPGATRVEGNDLRVEFRGLSSDLQLPLTLARAVDIDLGSYGDRQLVRGYGVALAVMSARCKGTPRCDLNPPEGVFRPAAAWIEQNAEDEIPTLVITDPFRHPVLATPAGERTLSIDTSAPYALGAGTSKLNRLGVWGLLGGREIGRRAGVYLLDEYDPNKFPIVMIHGLGSSPLIWGRMSNAIWADPALRARYQIWHVVYQSDAPLLAVRLRVQRYLDTALRVLDPECDDPARRHIVLVGHSMGGVAARMLSVDSGEALWNAAFVVPPTQLHGDPELLATLDAIFHFRAYPGVGRDIFLATPHHGAPRAETFFSRFVRALVGNNTPEIRGLRKIAQENPDAMQPDLREIYQRGAINSISTLQRKQPVRAAGEMLLPGPGIPYHTIAGVLPGSQPPGDGAVPLESARIAGAASTLVIDSHHQIYDNPEAIAEVLRILHEDLAAPVEASLPGCVGG</sequence>
<dbReference type="InterPro" id="IPR029058">
    <property type="entry name" value="AB_hydrolase_fold"/>
</dbReference>
<proteinExistence type="predicted"/>
<name>A0A7C9M5A1_9GAMM</name>
<dbReference type="Pfam" id="PF12697">
    <property type="entry name" value="Abhydrolase_6"/>
    <property type="match status" value="1"/>
</dbReference>
<dbReference type="InterPro" id="IPR000073">
    <property type="entry name" value="AB_hydrolase_1"/>
</dbReference>
<evidence type="ECO:0000313" key="3">
    <source>
        <dbReference type="Proteomes" id="UP000479692"/>
    </source>
</evidence>
<dbReference type="AlphaFoldDB" id="A0A7C9M5A1"/>
<dbReference type="Proteomes" id="UP000479692">
    <property type="component" value="Unassembled WGS sequence"/>
</dbReference>
<dbReference type="EMBL" id="WOXT01000004">
    <property type="protein sequence ID" value="MUV15282.1"/>
    <property type="molecule type" value="Genomic_DNA"/>
</dbReference>